<gene>
    <name evidence="1" type="ORF">ASN_685</name>
</gene>
<evidence type="ECO:0000313" key="2">
    <source>
        <dbReference type="Proteomes" id="UP000056109"/>
    </source>
</evidence>
<proteinExistence type="predicted"/>
<name>A0A0U5ERU3_9PROT</name>
<dbReference type="EMBL" id="LN606600">
    <property type="protein sequence ID" value="CEF40095.1"/>
    <property type="molecule type" value="Genomic_DNA"/>
</dbReference>
<accession>A0A0U5ERU3</accession>
<protein>
    <submittedName>
        <fullName evidence="1">Uncharacterized protein</fullName>
    </submittedName>
</protein>
<reference evidence="2" key="1">
    <citation type="submission" date="2014-09" db="EMBL/GenBank/DDBJ databases">
        <authorList>
            <person name="Illeghems K.G."/>
        </authorList>
    </citation>
    <scope>NUCLEOTIDE SEQUENCE [LARGE SCALE GENOMIC DNA]</scope>
    <source>
        <strain evidence="2">108B</strain>
    </source>
</reference>
<dbReference type="KEGG" id="asz:ASN_685"/>
<dbReference type="PATRIC" id="fig|446692.3.peg.652"/>
<dbReference type="AlphaFoldDB" id="A0A0U5ERU3"/>
<sequence>MTTRGWSRRFVDDNLDRMDACQTETSDVGKAQKLCSFILPEK</sequence>
<evidence type="ECO:0000313" key="1">
    <source>
        <dbReference type="EMBL" id="CEF40095.1"/>
    </source>
</evidence>
<organism evidence="1 2">
    <name type="scientific">Acetobacter senegalensis</name>
    <dbReference type="NCBI Taxonomy" id="446692"/>
    <lineage>
        <taxon>Bacteria</taxon>
        <taxon>Pseudomonadati</taxon>
        <taxon>Pseudomonadota</taxon>
        <taxon>Alphaproteobacteria</taxon>
        <taxon>Acetobacterales</taxon>
        <taxon>Acetobacteraceae</taxon>
        <taxon>Acetobacter</taxon>
    </lineage>
</organism>
<keyword evidence="2" id="KW-1185">Reference proteome</keyword>
<dbReference type="Proteomes" id="UP000056109">
    <property type="component" value="Chromosome I"/>
</dbReference>